<dbReference type="GeneID" id="28894699"/>
<proteinExistence type="predicted"/>
<feature type="region of interest" description="Disordered" evidence="1">
    <location>
        <begin position="1"/>
        <end position="27"/>
    </location>
</feature>
<evidence type="ECO:0000313" key="2">
    <source>
        <dbReference type="EMBL" id="KZF20833.1"/>
    </source>
</evidence>
<dbReference type="RefSeq" id="XP_018186388.1">
    <property type="nucleotide sequence ID" value="XM_018329562.1"/>
</dbReference>
<accession>A0A165FCV4</accession>
<dbReference type="Proteomes" id="UP000076632">
    <property type="component" value="Unassembled WGS sequence"/>
</dbReference>
<protein>
    <submittedName>
        <fullName evidence="2">Uncharacterized protein</fullName>
    </submittedName>
</protein>
<gene>
    <name evidence="2" type="ORF">L228DRAFT_180278</name>
</gene>
<evidence type="ECO:0000256" key="1">
    <source>
        <dbReference type="SAM" id="MobiDB-lite"/>
    </source>
</evidence>
<reference evidence="2 3" key="1">
    <citation type="journal article" date="2016" name="Fungal Biol.">
        <title>The genome of Xylona heveae provides a window into fungal endophytism.</title>
        <authorList>
            <person name="Gazis R."/>
            <person name="Kuo A."/>
            <person name="Riley R."/>
            <person name="LaButti K."/>
            <person name="Lipzen A."/>
            <person name="Lin J."/>
            <person name="Amirebrahimi M."/>
            <person name="Hesse C.N."/>
            <person name="Spatafora J.W."/>
            <person name="Henrissat B."/>
            <person name="Hainaut M."/>
            <person name="Grigoriev I.V."/>
            <person name="Hibbett D.S."/>
        </authorList>
    </citation>
    <scope>NUCLEOTIDE SEQUENCE [LARGE SCALE GENOMIC DNA]</scope>
    <source>
        <strain evidence="2 3">TC161</strain>
    </source>
</reference>
<dbReference type="EMBL" id="KV407462">
    <property type="protein sequence ID" value="KZF20833.1"/>
    <property type="molecule type" value="Genomic_DNA"/>
</dbReference>
<name>A0A165FCV4_XYLHT</name>
<dbReference type="AlphaFoldDB" id="A0A165FCV4"/>
<sequence length="75" mass="8217">MQGNCEGFRTNARTHTKPCSEGKRKGKARDWGVGVLVGLWVCVLRGWGCTRISRSFSASYGKKSCVSKSLGKVDH</sequence>
<keyword evidence="3" id="KW-1185">Reference proteome</keyword>
<evidence type="ECO:0000313" key="3">
    <source>
        <dbReference type="Proteomes" id="UP000076632"/>
    </source>
</evidence>
<dbReference type="InParanoid" id="A0A165FCV4"/>
<organism evidence="2 3">
    <name type="scientific">Xylona heveae (strain CBS 132557 / TC161)</name>
    <dbReference type="NCBI Taxonomy" id="1328760"/>
    <lineage>
        <taxon>Eukaryota</taxon>
        <taxon>Fungi</taxon>
        <taxon>Dikarya</taxon>
        <taxon>Ascomycota</taxon>
        <taxon>Pezizomycotina</taxon>
        <taxon>Xylonomycetes</taxon>
        <taxon>Xylonales</taxon>
        <taxon>Xylonaceae</taxon>
        <taxon>Xylona</taxon>
    </lineage>
</organism>